<evidence type="ECO:0000313" key="4">
    <source>
        <dbReference type="Proteomes" id="UP001177140"/>
    </source>
</evidence>
<comment type="caution">
    <text evidence="3">The sequence shown here is derived from an EMBL/GenBank/DDBJ whole genome shotgun (WGS) entry which is preliminary data.</text>
</comment>
<keyword evidence="2" id="KW-0472">Membrane</keyword>
<reference evidence="3" key="1">
    <citation type="submission" date="2022-03" db="EMBL/GenBank/DDBJ databases">
        <title>A functionally conserved STORR gene fusion in Papaver species that diverged 16.8 million years ago.</title>
        <authorList>
            <person name="Catania T."/>
        </authorList>
    </citation>
    <scope>NUCLEOTIDE SEQUENCE</scope>
    <source>
        <strain evidence="3">S-191538</strain>
    </source>
</reference>
<evidence type="ECO:0000256" key="1">
    <source>
        <dbReference type="SAM" id="MobiDB-lite"/>
    </source>
</evidence>
<dbReference type="GO" id="GO:0009773">
    <property type="term" value="P:photosynthetic electron transport in photosystem I"/>
    <property type="evidence" value="ECO:0007669"/>
    <property type="project" value="InterPro"/>
</dbReference>
<dbReference type="PANTHER" id="PTHR36340">
    <property type="entry name" value="NAD(P)H DEHYDROGENASE SUBUNIT CRR3, CHLOROPLASTIC-RELATED"/>
    <property type="match status" value="1"/>
</dbReference>
<feature type="region of interest" description="Disordered" evidence="1">
    <location>
        <begin position="19"/>
        <end position="51"/>
    </location>
</feature>
<evidence type="ECO:0000256" key="2">
    <source>
        <dbReference type="SAM" id="Phobius"/>
    </source>
</evidence>
<name>A0AA41V5L9_PAPNU</name>
<dbReference type="AlphaFoldDB" id="A0AA41V5L9"/>
<feature type="transmembrane region" description="Helical" evidence="2">
    <location>
        <begin position="124"/>
        <end position="151"/>
    </location>
</feature>
<dbReference type="GO" id="GO:0010598">
    <property type="term" value="C:NAD(P)H dehydrogenase complex (plastoquinone)"/>
    <property type="evidence" value="ECO:0007669"/>
    <property type="project" value="InterPro"/>
</dbReference>
<dbReference type="InterPro" id="IPR038931">
    <property type="entry name" value="CRR3"/>
</dbReference>
<organism evidence="3 4">
    <name type="scientific">Papaver nudicaule</name>
    <name type="common">Iceland poppy</name>
    <dbReference type="NCBI Taxonomy" id="74823"/>
    <lineage>
        <taxon>Eukaryota</taxon>
        <taxon>Viridiplantae</taxon>
        <taxon>Streptophyta</taxon>
        <taxon>Embryophyta</taxon>
        <taxon>Tracheophyta</taxon>
        <taxon>Spermatophyta</taxon>
        <taxon>Magnoliopsida</taxon>
        <taxon>Ranunculales</taxon>
        <taxon>Papaveraceae</taxon>
        <taxon>Papaveroideae</taxon>
        <taxon>Papaver</taxon>
    </lineage>
</organism>
<dbReference type="Proteomes" id="UP001177140">
    <property type="component" value="Unassembled WGS sequence"/>
</dbReference>
<dbReference type="PANTHER" id="PTHR36340:SF1">
    <property type="entry name" value="NAD(P)H DEHYDROGENASE SUBUNIT CRR3, CHLOROPLASTIC-RELATED"/>
    <property type="match status" value="1"/>
</dbReference>
<dbReference type="GO" id="GO:0009535">
    <property type="term" value="C:chloroplast thylakoid membrane"/>
    <property type="evidence" value="ECO:0007669"/>
    <property type="project" value="InterPro"/>
</dbReference>
<dbReference type="EMBL" id="JAJJMA010158816">
    <property type="protein sequence ID" value="MCL7035615.1"/>
    <property type="molecule type" value="Genomic_DNA"/>
</dbReference>
<evidence type="ECO:0000313" key="3">
    <source>
        <dbReference type="EMBL" id="MCL7035615.1"/>
    </source>
</evidence>
<keyword evidence="4" id="KW-1185">Reference proteome</keyword>
<proteinExistence type="predicted"/>
<evidence type="ECO:0008006" key="5">
    <source>
        <dbReference type="Google" id="ProtNLM"/>
    </source>
</evidence>
<gene>
    <name evidence="3" type="ORF">MKW94_000431</name>
</gene>
<keyword evidence="2" id="KW-1133">Transmembrane helix</keyword>
<accession>A0AA41V5L9</accession>
<protein>
    <recommendedName>
        <fullName evidence="5">Chlororespiratory reduction 3</fullName>
    </recommendedName>
</protein>
<sequence>MVSLRCSSSVITNSIFASLPTSNNNNNVTKRSPGSSVPTQGKTKQQGLKGIKQQPSVAEVEKAIGAGMYRNRDSKETGEKTLFDKILTNPFGEEEGPVEQKLRETGEWILETTEGPTRSAGQQIFVILVTWVLPVWVLCLLVACGFVKLPFDVPLLDDLLM</sequence>
<feature type="compositionally biased region" description="Polar residues" evidence="1">
    <location>
        <begin position="19"/>
        <end position="46"/>
    </location>
</feature>
<keyword evidence="2" id="KW-0812">Transmembrane</keyword>